<gene>
    <name evidence="1" type="ORF">DSCOOX_14940</name>
</gene>
<sequence length="229" mass="26946">MFWLYSNDDYKHLFLHKGKSYIYWHGIDVLYLKQNKKNLLPIIRKADPVCACHNELQQNCLADMGIYAYVRPIFWNDINKYADSGQNLKKKVYITSHPRREEEYGEPMINAVAGALRDWTFHIFGTNKSLPVQRNVFYHGNVPEVEMDEITKDYAATIRWKQINGIHWDGVSQTVMKALLRGQMAITGIKYYFTHHATGIHDIISYLTIFDKLRNTLPKIKLNDFDWIE</sequence>
<name>A0A5K8A7H5_9BACT</name>
<dbReference type="AlphaFoldDB" id="A0A5K8A7H5"/>
<dbReference type="Proteomes" id="UP000422108">
    <property type="component" value="Chromosome"/>
</dbReference>
<evidence type="ECO:0000313" key="1">
    <source>
        <dbReference type="EMBL" id="BBO88314.1"/>
    </source>
</evidence>
<proteinExistence type="predicted"/>
<accession>A0A5K8A7H5</accession>
<dbReference type="EMBL" id="AP021879">
    <property type="protein sequence ID" value="BBO88314.1"/>
    <property type="molecule type" value="Genomic_DNA"/>
</dbReference>
<keyword evidence="2" id="KW-1185">Reference proteome</keyword>
<evidence type="ECO:0000313" key="2">
    <source>
        <dbReference type="Proteomes" id="UP000422108"/>
    </source>
</evidence>
<organism evidence="1 2">
    <name type="scientific">Desulfosarcina ovata subsp. ovata</name>
    <dbReference type="NCBI Taxonomy" id="2752305"/>
    <lineage>
        <taxon>Bacteria</taxon>
        <taxon>Pseudomonadati</taxon>
        <taxon>Thermodesulfobacteriota</taxon>
        <taxon>Desulfobacteria</taxon>
        <taxon>Desulfobacterales</taxon>
        <taxon>Desulfosarcinaceae</taxon>
        <taxon>Desulfosarcina</taxon>
    </lineage>
</organism>
<protein>
    <submittedName>
        <fullName evidence="1">Uncharacterized protein</fullName>
    </submittedName>
</protein>
<reference evidence="1 2" key="1">
    <citation type="submission" date="2019-11" db="EMBL/GenBank/DDBJ databases">
        <title>Comparative genomics of hydrocarbon-degrading Desulfosarcina strains.</title>
        <authorList>
            <person name="Watanabe M."/>
            <person name="Kojima H."/>
            <person name="Fukui M."/>
        </authorList>
    </citation>
    <scope>NUCLEOTIDE SEQUENCE [LARGE SCALE GENOMIC DNA]</scope>
    <source>
        <strain evidence="2">oXyS1</strain>
    </source>
</reference>